<dbReference type="InterPro" id="IPR001867">
    <property type="entry name" value="OmpR/PhoB-type_DNA-bd"/>
</dbReference>
<keyword evidence="2" id="KW-0902">Two-component regulatory system</keyword>
<dbReference type="CDD" id="cd17574">
    <property type="entry name" value="REC_OmpR"/>
    <property type="match status" value="1"/>
</dbReference>
<dbReference type="GO" id="GO:0000156">
    <property type="term" value="F:phosphorelay response regulator activity"/>
    <property type="evidence" value="ECO:0007669"/>
    <property type="project" value="TreeGrafter"/>
</dbReference>
<evidence type="ECO:0008006" key="10">
    <source>
        <dbReference type="Google" id="ProtNLM"/>
    </source>
</evidence>
<dbReference type="PROSITE" id="PS51755">
    <property type="entry name" value="OMPR_PHOB"/>
    <property type="match status" value="1"/>
</dbReference>
<name>A0A0C3N9J6_9PORP</name>
<evidence type="ECO:0000256" key="5">
    <source>
        <dbReference type="PROSITE-ProRule" id="PRU01091"/>
    </source>
</evidence>
<dbReference type="AlphaFoldDB" id="A0A0C3N9J6"/>
<dbReference type="InterPro" id="IPR001789">
    <property type="entry name" value="Sig_transdc_resp-reg_receiver"/>
</dbReference>
<dbReference type="EMBL" id="JPIU01000050">
    <property type="protein sequence ID" value="KIO42707.1"/>
    <property type="molecule type" value="Genomic_DNA"/>
</dbReference>
<feature type="domain" description="Response regulatory" evidence="6">
    <location>
        <begin position="7"/>
        <end position="121"/>
    </location>
</feature>
<accession>A0A0C3N9J6</accession>
<dbReference type="Pfam" id="PF00072">
    <property type="entry name" value="Response_reg"/>
    <property type="match status" value="1"/>
</dbReference>
<organism evidence="8 9">
    <name type="scientific">Sanguibacteroides justesenii</name>
    <dbReference type="NCBI Taxonomy" id="1547597"/>
    <lineage>
        <taxon>Bacteria</taxon>
        <taxon>Pseudomonadati</taxon>
        <taxon>Bacteroidota</taxon>
        <taxon>Bacteroidia</taxon>
        <taxon>Bacteroidales</taxon>
        <taxon>Porphyromonadaceae</taxon>
        <taxon>Sanguibacteroides</taxon>
    </lineage>
</organism>
<sequence>MERERISVLYAEDDVLSAMLCKDFLEFQGYRVFYVRDGEMAWRLYRKINPDVVLLDIMMPKKNGYEVARLIRAENQNVPILFISALASSVDVVTGLDIGADDYIRKEFLLEEVDARIRAALRRQQRWTKSSQVFRIGEYCLFSYVEQHLVIANEKIHLTPMEAKILYLLCEHMNEVVLKEDMIKELWKNDFSGNTRYLDKYMMSIRKILEKDPSVRITTIPRKGYCLVW</sequence>
<feature type="modified residue" description="4-aspartylphosphate" evidence="4">
    <location>
        <position position="56"/>
    </location>
</feature>
<feature type="domain" description="OmpR/PhoB-type" evidence="7">
    <location>
        <begin position="131"/>
        <end position="229"/>
    </location>
</feature>
<dbReference type="Gene3D" id="1.10.10.10">
    <property type="entry name" value="Winged helix-like DNA-binding domain superfamily/Winged helix DNA-binding domain"/>
    <property type="match status" value="1"/>
</dbReference>
<proteinExistence type="predicted"/>
<dbReference type="InterPro" id="IPR036388">
    <property type="entry name" value="WH-like_DNA-bd_sf"/>
</dbReference>
<dbReference type="Gene3D" id="3.40.50.2300">
    <property type="match status" value="1"/>
</dbReference>
<dbReference type="GO" id="GO:0006355">
    <property type="term" value="P:regulation of DNA-templated transcription"/>
    <property type="evidence" value="ECO:0007669"/>
    <property type="project" value="InterPro"/>
</dbReference>
<keyword evidence="1 4" id="KW-0597">Phosphoprotein</keyword>
<dbReference type="RefSeq" id="WP_041505577.1">
    <property type="nucleotide sequence ID" value="NZ_JPIU01000050.1"/>
</dbReference>
<dbReference type="Proteomes" id="UP000031980">
    <property type="component" value="Unassembled WGS sequence"/>
</dbReference>
<evidence type="ECO:0000259" key="7">
    <source>
        <dbReference type="PROSITE" id="PS51755"/>
    </source>
</evidence>
<dbReference type="GO" id="GO:0000976">
    <property type="term" value="F:transcription cis-regulatory region binding"/>
    <property type="evidence" value="ECO:0007669"/>
    <property type="project" value="TreeGrafter"/>
</dbReference>
<comment type="caution">
    <text evidence="8">The sequence shown here is derived from an EMBL/GenBank/DDBJ whole genome shotgun (WGS) entry which is preliminary data.</text>
</comment>
<evidence type="ECO:0000256" key="1">
    <source>
        <dbReference type="ARBA" id="ARBA00022553"/>
    </source>
</evidence>
<dbReference type="PANTHER" id="PTHR48111:SF40">
    <property type="entry name" value="PHOSPHATE REGULON TRANSCRIPTIONAL REGULATORY PROTEIN PHOB"/>
    <property type="match status" value="1"/>
</dbReference>
<evidence type="ECO:0000256" key="4">
    <source>
        <dbReference type="PROSITE-ProRule" id="PRU00169"/>
    </source>
</evidence>
<keyword evidence="3 5" id="KW-0238">DNA-binding</keyword>
<dbReference type="CDD" id="cd00383">
    <property type="entry name" value="trans_reg_C"/>
    <property type="match status" value="1"/>
</dbReference>
<dbReference type="SUPFAM" id="SSF52172">
    <property type="entry name" value="CheY-like"/>
    <property type="match status" value="1"/>
</dbReference>
<evidence type="ECO:0000256" key="3">
    <source>
        <dbReference type="ARBA" id="ARBA00023125"/>
    </source>
</evidence>
<dbReference type="SMART" id="SM00862">
    <property type="entry name" value="Trans_reg_C"/>
    <property type="match status" value="1"/>
</dbReference>
<protein>
    <recommendedName>
        <fullName evidence="10">DNA-binding response regulator</fullName>
    </recommendedName>
</protein>
<dbReference type="PANTHER" id="PTHR48111">
    <property type="entry name" value="REGULATOR OF RPOS"/>
    <property type="match status" value="1"/>
</dbReference>
<evidence type="ECO:0000259" key="6">
    <source>
        <dbReference type="PROSITE" id="PS50110"/>
    </source>
</evidence>
<evidence type="ECO:0000256" key="2">
    <source>
        <dbReference type="ARBA" id="ARBA00023012"/>
    </source>
</evidence>
<dbReference type="GO" id="GO:0032993">
    <property type="term" value="C:protein-DNA complex"/>
    <property type="evidence" value="ECO:0007669"/>
    <property type="project" value="TreeGrafter"/>
</dbReference>
<dbReference type="PROSITE" id="PS50110">
    <property type="entry name" value="RESPONSE_REGULATORY"/>
    <property type="match status" value="1"/>
</dbReference>
<dbReference type="InterPro" id="IPR039420">
    <property type="entry name" value="WalR-like"/>
</dbReference>
<reference evidence="8 9" key="1">
    <citation type="submission" date="2014-07" db="EMBL/GenBank/DDBJ databases">
        <title>Porphyromonadaceae bacterium OUH 308042 = ATCC BAA-2681 = DSM 28342 draft genome.</title>
        <authorList>
            <person name="Sydenham T.V."/>
            <person name="Hasman H."/>
            <person name="Justensen U.S."/>
        </authorList>
    </citation>
    <scope>NUCLEOTIDE SEQUENCE [LARGE SCALE GENOMIC DNA]</scope>
    <source>
        <strain evidence="8 9">OUH 308042</strain>
    </source>
</reference>
<evidence type="ECO:0000313" key="8">
    <source>
        <dbReference type="EMBL" id="KIO42707.1"/>
    </source>
</evidence>
<dbReference type="Pfam" id="PF00486">
    <property type="entry name" value="Trans_reg_C"/>
    <property type="match status" value="1"/>
</dbReference>
<feature type="DNA-binding region" description="OmpR/PhoB-type" evidence="5">
    <location>
        <begin position="131"/>
        <end position="229"/>
    </location>
</feature>
<dbReference type="GO" id="GO:0005829">
    <property type="term" value="C:cytosol"/>
    <property type="evidence" value="ECO:0007669"/>
    <property type="project" value="TreeGrafter"/>
</dbReference>
<dbReference type="SMART" id="SM00448">
    <property type="entry name" value="REC"/>
    <property type="match status" value="1"/>
</dbReference>
<keyword evidence="9" id="KW-1185">Reference proteome</keyword>
<gene>
    <name evidence="8" type="ORF">BA92_14230</name>
</gene>
<evidence type="ECO:0000313" key="9">
    <source>
        <dbReference type="Proteomes" id="UP000031980"/>
    </source>
</evidence>
<dbReference type="InterPro" id="IPR011006">
    <property type="entry name" value="CheY-like_superfamily"/>
</dbReference>